<dbReference type="GO" id="GO:0016460">
    <property type="term" value="C:myosin II complex"/>
    <property type="evidence" value="ECO:0007669"/>
    <property type="project" value="TreeGrafter"/>
</dbReference>
<dbReference type="PANTHER" id="PTHR23048:SF53">
    <property type="entry name" value="CALMODULIN"/>
    <property type="match status" value="1"/>
</dbReference>
<dbReference type="PROSITE" id="PS00018">
    <property type="entry name" value="EF_HAND_1"/>
    <property type="match status" value="2"/>
</dbReference>
<feature type="domain" description="EF-hand" evidence="6">
    <location>
        <begin position="99"/>
        <end position="134"/>
    </location>
</feature>
<dbReference type="Pfam" id="PF13833">
    <property type="entry name" value="EF-hand_8"/>
    <property type="match status" value="1"/>
</dbReference>
<dbReference type="CDD" id="cd00051">
    <property type="entry name" value="EFh"/>
    <property type="match status" value="1"/>
</dbReference>
<dbReference type="InterPro" id="IPR050230">
    <property type="entry name" value="CALM/Myosin/TropC-like"/>
</dbReference>
<comment type="similarity">
    <text evidence="1">Belongs to the calmodulin family.</text>
</comment>
<evidence type="ECO:0000256" key="4">
    <source>
        <dbReference type="ARBA" id="ARBA00022737"/>
    </source>
</evidence>
<name>A0A835V4Q8_VANPL</name>
<protein>
    <recommendedName>
        <fullName evidence="6">EF-hand domain-containing protein</fullName>
    </recommendedName>
</protein>
<evidence type="ECO:0000256" key="3">
    <source>
        <dbReference type="ARBA" id="ARBA00022723"/>
    </source>
</evidence>
<dbReference type="Proteomes" id="UP000636800">
    <property type="component" value="Chromosome 5"/>
</dbReference>
<dbReference type="SUPFAM" id="SSF47473">
    <property type="entry name" value="EF-hand"/>
    <property type="match status" value="1"/>
</dbReference>
<evidence type="ECO:0000313" key="7">
    <source>
        <dbReference type="EMBL" id="KAG0481254.1"/>
    </source>
</evidence>
<reference evidence="9 10" key="1">
    <citation type="journal article" date="2020" name="Nat. Food">
        <title>A phased Vanilla planifolia genome enables genetic improvement of flavour and production.</title>
        <authorList>
            <person name="Hasing T."/>
            <person name="Tang H."/>
            <person name="Brym M."/>
            <person name="Khazi F."/>
            <person name="Huang T."/>
            <person name="Chambers A.H."/>
        </authorList>
    </citation>
    <scope>NUCLEOTIDE SEQUENCE [LARGE SCALE GENOMIC DNA]</scope>
    <source>
        <tissue evidence="8">Leaf</tissue>
    </source>
</reference>
<evidence type="ECO:0000259" key="6">
    <source>
        <dbReference type="PROSITE" id="PS50222"/>
    </source>
</evidence>
<dbReference type="PANTHER" id="PTHR23048">
    <property type="entry name" value="MYOSIN LIGHT CHAIN 1, 3"/>
    <property type="match status" value="1"/>
</dbReference>
<evidence type="ECO:0000256" key="5">
    <source>
        <dbReference type="ARBA" id="ARBA00022837"/>
    </source>
</evidence>
<dbReference type="AlphaFoldDB" id="A0A835V4Q8"/>
<evidence type="ECO:0000313" key="9">
    <source>
        <dbReference type="Proteomes" id="UP000636800"/>
    </source>
</evidence>
<keyword evidence="2" id="KW-0488">Methylation</keyword>
<keyword evidence="5" id="KW-0106">Calcium</keyword>
<keyword evidence="9" id="KW-1185">Reference proteome</keyword>
<dbReference type="Proteomes" id="UP000639772">
    <property type="component" value="Unassembled WGS sequence"/>
</dbReference>
<dbReference type="OrthoDB" id="728937at2759"/>
<dbReference type="EMBL" id="JADCNL010000005">
    <property type="protein sequence ID" value="KAG0481254.1"/>
    <property type="molecule type" value="Genomic_DNA"/>
</dbReference>
<dbReference type="EMBL" id="JADCNM010000005">
    <property type="protein sequence ID" value="KAG0483685.1"/>
    <property type="molecule type" value="Genomic_DNA"/>
</dbReference>
<dbReference type="Gene3D" id="1.10.238.10">
    <property type="entry name" value="EF-hand"/>
    <property type="match status" value="2"/>
</dbReference>
<dbReference type="Pfam" id="PF13499">
    <property type="entry name" value="EF-hand_7"/>
    <property type="match status" value="1"/>
</dbReference>
<keyword evidence="3" id="KW-0479">Metal-binding</keyword>
<evidence type="ECO:0000256" key="2">
    <source>
        <dbReference type="ARBA" id="ARBA00022481"/>
    </source>
</evidence>
<feature type="domain" description="EF-hand" evidence="6">
    <location>
        <begin position="25"/>
        <end position="61"/>
    </location>
</feature>
<feature type="domain" description="EF-hand" evidence="6">
    <location>
        <begin position="135"/>
        <end position="167"/>
    </location>
</feature>
<dbReference type="InterPro" id="IPR011992">
    <property type="entry name" value="EF-hand-dom_pair"/>
</dbReference>
<accession>A0A835V4Q8</accession>
<dbReference type="GO" id="GO:0005509">
    <property type="term" value="F:calcium ion binding"/>
    <property type="evidence" value="ECO:0007669"/>
    <property type="project" value="InterPro"/>
</dbReference>
<sequence length="167" mass="18986">MQAELPLPSLPFFGRERGMDFLTEEEVSEFRDALCLLDKDGDGGCITMEEMNAIMKSIGRSSSSLELKEMINKVDIDVRGSFDLRELLNLTTENSEEINKEDELKEVFKVFDRDQNGFISATELKNVLISLGEKLTDEEAEQMIKEADFDGDGKVNYEDFVQTMMSM</sequence>
<evidence type="ECO:0000313" key="10">
    <source>
        <dbReference type="Proteomes" id="UP000639772"/>
    </source>
</evidence>
<dbReference type="InterPro" id="IPR002048">
    <property type="entry name" value="EF_hand_dom"/>
</dbReference>
<comment type="caution">
    <text evidence="8">The sequence shown here is derived from an EMBL/GenBank/DDBJ whole genome shotgun (WGS) entry which is preliminary data.</text>
</comment>
<evidence type="ECO:0000256" key="1">
    <source>
        <dbReference type="ARBA" id="ARBA00009763"/>
    </source>
</evidence>
<organism evidence="8 10">
    <name type="scientific">Vanilla planifolia</name>
    <name type="common">Vanilla</name>
    <dbReference type="NCBI Taxonomy" id="51239"/>
    <lineage>
        <taxon>Eukaryota</taxon>
        <taxon>Viridiplantae</taxon>
        <taxon>Streptophyta</taxon>
        <taxon>Embryophyta</taxon>
        <taxon>Tracheophyta</taxon>
        <taxon>Spermatophyta</taxon>
        <taxon>Magnoliopsida</taxon>
        <taxon>Liliopsida</taxon>
        <taxon>Asparagales</taxon>
        <taxon>Orchidaceae</taxon>
        <taxon>Vanilloideae</taxon>
        <taxon>Vanilleae</taxon>
        <taxon>Vanilla</taxon>
    </lineage>
</organism>
<gene>
    <name evidence="8" type="ORF">HPP92_011769</name>
    <name evidence="7" type="ORF">HPP92_012112</name>
</gene>
<dbReference type="FunFam" id="1.10.238.10:FF:000001">
    <property type="entry name" value="Calmodulin 1"/>
    <property type="match status" value="1"/>
</dbReference>
<proteinExistence type="inferred from homology"/>
<dbReference type="SMART" id="SM00054">
    <property type="entry name" value="EFh"/>
    <property type="match status" value="4"/>
</dbReference>
<keyword evidence="4" id="KW-0677">Repeat</keyword>
<evidence type="ECO:0000313" key="8">
    <source>
        <dbReference type="EMBL" id="KAG0483685.1"/>
    </source>
</evidence>
<dbReference type="PROSITE" id="PS50222">
    <property type="entry name" value="EF_HAND_2"/>
    <property type="match status" value="3"/>
</dbReference>
<dbReference type="InterPro" id="IPR018247">
    <property type="entry name" value="EF_Hand_1_Ca_BS"/>
</dbReference>